<comment type="caution">
    <text evidence="1">The sequence shown here is derived from an EMBL/GenBank/DDBJ whole genome shotgun (WGS) entry which is preliminary data.</text>
</comment>
<sequence>MRRSGARMDASLIGMGLYTPGEAGLLLGVAPGKIARWLRGHVANGKRHEPLWRPQIVLDGDIGLGFRDLMEVRVAASFIAQGLPPFRLRQAIVLARDAVGEDHPLSTRAFRTDGRSIFLQVAKHDGEAALIDLFSRQYAFRDVVERSLRHVDLDDTGRPALWWPLGRSRWVLVDPARSFGRPIEAETSIPVDALVRAVRAERSVEGAARAWNVPPRAVARALAFQGVMDERKAA</sequence>
<evidence type="ECO:0000313" key="2">
    <source>
        <dbReference type="Proteomes" id="UP000290759"/>
    </source>
</evidence>
<dbReference type="OrthoDB" id="940717at2"/>
<keyword evidence="2" id="KW-1185">Reference proteome</keyword>
<name>A0A4Q2U2D4_9HYPH</name>
<dbReference type="Proteomes" id="UP000290759">
    <property type="component" value="Unassembled WGS sequence"/>
</dbReference>
<evidence type="ECO:0000313" key="1">
    <source>
        <dbReference type="EMBL" id="RYC30669.1"/>
    </source>
</evidence>
<reference evidence="1 2" key="1">
    <citation type="submission" date="2018-12" db="EMBL/GenBank/DDBJ databases">
        <authorList>
            <person name="Grouzdev D.S."/>
            <person name="Krutkina M.S."/>
        </authorList>
    </citation>
    <scope>NUCLEOTIDE SEQUENCE [LARGE SCALE GENOMIC DNA]</scope>
    <source>
        <strain evidence="1 2">RmlP026</strain>
    </source>
</reference>
<protein>
    <recommendedName>
        <fullName evidence="3">DUF433 domain-containing protein</fullName>
    </recommendedName>
</protein>
<reference evidence="1 2" key="2">
    <citation type="submission" date="2019-02" db="EMBL/GenBank/DDBJ databases">
        <title>'Lichenibacterium ramalinii' gen. nov. sp. nov., 'Lichenibacterium minor' gen. nov. sp. nov.</title>
        <authorList>
            <person name="Pankratov T."/>
        </authorList>
    </citation>
    <scope>NUCLEOTIDE SEQUENCE [LARGE SCALE GENOMIC DNA]</scope>
    <source>
        <strain evidence="1 2">RmlP026</strain>
    </source>
</reference>
<organism evidence="1 2">
    <name type="scientific">Lichenibacterium minor</name>
    <dbReference type="NCBI Taxonomy" id="2316528"/>
    <lineage>
        <taxon>Bacteria</taxon>
        <taxon>Pseudomonadati</taxon>
        <taxon>Pseudomonadota</taxon>
        <taxon>Alphaproteobacteria</taxon>
        <taxon>Hyphomicrobiales</taxon>
        <taxon>Lichenihabitantaceae</taxon>
        <taxon>Lichenibacterium</taxon>
    </lineage>
</organism>
<evidence type="ECO:0008006" key="3">
    <source>
        <dbReference type="Google" id="ProtNLM"/>
    </source>
</evidence>
<dbReference type="EMBL" id="QYBB01000022">
    <property type="protein sequence ID" value="RYC30669.1"/>
    <property type="molecule type" value="Genomic_DNA"/>
</dbReference>
<proteinExistence type="predicted"/>
<dbReference type="AlphaFoldDB" id="A0A4Q2U2D4"/>
<accession>A0A4Q2U2D4</accession>
<gene>
    <name evidence="1" type="ORF">D3273_17635</name>
</gene>